<dbReference type="EMBL" id="KI545981">
    <property type="protein sequence ID" value="EST48622.1"/>
    <property type="molecule type" value="Genomic_DNA"/>
</dbReference>
<organism evidence="1">
    <name type="scientific">Spironucleus salmonicida</name>
    <dbReference type="NCBI Taxonomy" id="348837"/>
    <lineage>
        <taxon>Eukaryota</taxon>
        <taxon>Metamonada</taxon>
        <taxon>Diplomonadida</taxon>
        <taxon>Hexamitidae</taxon>
        <taxon>Hexamitinae</taxon>
        <taxon>Spironucleus</taxon>
    </lineage>
</organism>
<dbReference type="AlphaFoldDB" id="V6LVE6"/>
<gene>
    <name evidence="1" type="ORF">SS50377_11234</name>
</gene>
<accession>V6LVE6</accession>
<reference evidence="1" key="1">
    <citation type="journal article" date="2014" name="PLoS Genet.">
        <title>The Genome of Spironucleus salmonicida Highlights a Fish Pathogen Adapted to Fluctuating Environments.</title>
        <authorList>
            <person name="Xu F."/>
            <person name="Jerlstrom-Hultqvist J."/>
            <person name="Einarsson E."/>
            <person name="Astvaldsson A."/>
            <person name="Svard S.G."/>
            <person name="Andersson J.O."/>
        </authorList>
    </citation>
    <scope>NUCLEOTIDE SEQUENCE</scope>
</reference>
<name>V6LVE6_9EUKA</name>
<evidence type="ECO:0000313" key="1">
    <source>
        <dbReference type="EMBL" id="EST48622.1"/>
    </source>
</evidence>
<sequence>MKLDVKEISTRSMQGSINIASEYYTPTQIDELLTPWLLTPAPQIIYNPLDQSFCSYSTIE</sequence>
<protein>
    <submittedName>
        <fullName evidence="1">Uncharacterized protein</fullName>
    </submittedName>
</protein>
<proteinExistence type="predicted"/>